<dbReference type="RefSeq" id="WP_096166273.1">
    <property type="nucleotide sequence ID" value="NZ_BAAAIQ010000037.1"/>
</dbReference>
<proteinExistence type="predicted"/>
<name>A0A2A3YFG5_9MICO</name>
<accession>A0A2A3YFG5</accession>
<dbReference type="AlphaFoldDB" id="A0A2A3YFG5"/>
<dbReference type="EMBL" id="NRGR01000027">
    <property type="protein sequence ID" value="PCC38037.1"/>
    <property type="molecule type" value="Genomic_DNA"/>
</dbReference>
<feature type="domain" description="MbtH-like" evidence="1">
    <location>
        <begin position="3"/>
        <end position="53"/>
    </location>
</feature>
<dbReference type="Pfam" id="PF03621">
    <property type="entry name" value="MbtH"/>
    <property type="match status" value="1"/>
</dbReference>
<dbReference type="PANTHER" id="PTHR38444">
    <property type="entry name" value="ENTEROBACTIN BIOSYNTHESIS PROTEIN YBDZ"/>
    <property type="match status" value="1"/>
</dbReference>
<evidence type="ECO:0000313" key="3">
    <source>
        <dbReference type="Proteomes" id="UP000218598"/>
    </source>
</evidence>
<reference evidence="2 3" key="1">
    <citation type="journal article" date="2017" name="Elife">
        <title>Extensive horizontal gene transfer in cheese-associated bacteria.</title>
        <authorList>
            <person name="Bonham K.S."/>
            <person name="Wolfe B.E."/>
            <person name="Dutton R.J."/>
        </authorList>
    </citation>
    <scope>NUCLEOTIDE SEQUENCE [LARGE SCALE GENOMIC DNA]</scope>
    <source>
        <strain evidence="2 3">341_9</strain>
    </source>
</reference>
<comment type="caution">
    <text evidence="2">The sequence shown here is derived from an EMBL/GenBank/DDBJ whole genome shotgun (WGS) entry which is preliminary data.</text>
</comment>
<dbReference type="Proteomes" id="UP000218598">
    <property type="component" value="Unassembled WGS sequence"/>
</dbReference>
<dbReference type="InterPro" id="IPR037407">
    <property type="entry name" value="MLP_fam"/>
</dbReference>
<dbReference type="InterPro" id="IPR038020">
    <property type="entry name" value="MbtH-like_sf"/>
</dbReference>
<organism evidence="2 3">
    <name type="scientific">Brachybacterium alimentarium</name>
    <dbReference type="NCBI Taxonomy" id="47845"/>
    <lineage>
        <taxon>Bacteria</taxon>
        <taxon>Bacillati</taxon>
        <taxon>Actinomycetota</taxon>
        <taxon>Actinomycetes</taxon>
        <taxon>Micrococcales</taxon>
        <taxon>Dermabacteraceae</taxon>
        <taxon>Brachybacterium</taxon>
    </lineage>
</organism>
<evidence type="ECO:0000313" key="2">
    <source>
        <dbReference type="EMBL" id="PCC38037.1"/>
    </source>
</evidence>
<sequence>MMNPFDDTDATFRVLVNERGQHSLWPDSADLPRGWVVVFGPDDHAACLRYVDASWSDITPRRLDDGARAAS</sequence>
<evidence type="ECO:0000259" key="1">
    <source>
        <dbReference type="SMART" id="SM00923"/>
    </source>
</evidence>
<protein>
    <submittedName>
        <fullName evidence="2">MbtH family protein</fullName>
    </submittedName>
</protein>
<dbReference type="GO" id="GO:0019290">
    <property type="term" value="P:siderophore biosynthetic process"/>
    <property type="evidence" value="ECO:0007669"/>
    <property type="project" value="TreeGrafter"/>
</dbReference>
<dbReference type="OrthoDB" id="7584480at2"/>
<gene>
    <name evidence="2" type="ORF">CIK66_15865</name>
</gene>
<dbReference type="PANTHER" id="PTHR38444:SF1">
    <property type="entry name" value="ENTEROBACTIN BIOSYNTHESIS PROTEIN YBDZ"/>
    <property type="match status" value="1"/>
</dbReference>
<dbReference type="GO" id="GO:0005829">
    <property type="term" value="C:cytosol"/>
    <property type="evidence" value="ECO:0007669"/>
    <property type="project" value="TreeGrafter"/>
</dbReference>
<dbReference type="InterPro" id="IPR005153">
    <property type="entry name" value="MbtH-like_dom"/>
</dbReference>
<dbReference type="GeneID" id="95328431"/>
<dbReference type="SMART" id="SM00923">
    <property type="entry name" value="MbtH"/>
    <property type="match status" value="1"/>
</dbReference>
<dbReference type="SUPFAM" id="SSF160582">
    <property type="entry name" value="MbtH-like"/>
    <property type="match status" value="1"/>
</dbReference>
<dbReference type="Gene3D" id="3.90.820.10">
    <property type="entry name" value="Structural Genomics, Unknown Function 30-nov-00 1gh9 Mol_id"/>
    <property type="match status" value="1"/>
</dbReference>
<keyword evidence="3" id="KW-1185">Reference proteome</keyword>